<accession>A7SPR2</accession>
<dbReference type="KEGG" id="nve:5505629"/>
<dbReference type="SUPFAM" id="SSF56854">
    <property type="entry name" value="Bcl-2 inhibitors of programmed cell death"/>
    <property type="match status" value="1"/>
</dbReference>
<dbReference type="STRING" id="45351.A7SPR2"/>
<dbReference type="OMA" id="RYCKTMR"/>
<dbReference type="GO" id="GO:0012505">
    <property type="term" value="C:endomembrane system"/>
    <property type="evidence" value="ECO:0007669"/>
    <property type="project" value="UniProtKB-SubCell"/>
</dbReference>
<sequence length="188" mass="21402">MPPIEGYDNANAVAARKMKTPEEKIAHELAKDFIGYKLGKGTRLNTKSALILRKLSNQIENKHELFLRNMCDRLDIRQHNAPETFKQVADEIFGDGINWGRIVVLYTFAGKVAKYCQENQLDNAENVATWVGNYVASKSDWVKKAGGWEAFNEQFKDVQEEHEKFWWNSLLCTTLGLGSLAAVLYMKS</sequence>
<dbReference type="InterPro" id="IPR002475">
    <property type="entry name" value="Bcl2-like"/>
</dbReference>
<dbReference type="FunFam" id="1.10.437.10:FF:000023">
    <property type="entry name" value="Predicted protein"/>
    <property type="match status" value="1"/>
</dbReference>
<keyword evidence="3" id="KW-0812">Transmembrane</keyword>
<feature type="domain" description="Bcl-2 Bcl-2 homology region 1-3" evidence="7">
    <location>
        <begin position="52"/>
        <end position="148"/>
    </location>
</feature>
<dbReference type="PROSITE" id="PS50062">
    <property type="entry name" value="BCL2_FAMILY"/>
    <property type="match status" value="1"/>
</dbReference>
<reference evidence="8 9" key="1">
    <citation type="journal article" date="2007" name="Science">
        <title>Sea anemone genome reveals ancestral eumetazoan gene repertoire and genomic organization.</title>
        <authorList>
            <person name="Putnam N.H."/>
            <person name="Srivastava M."/>
            <person name="Hellsten U."/>
            <person name="Dirks B."/>
            <person name="Chapman J."/>
            <person name="Salamov A."/>
            <person name="Terry A."/>
            <person name="Shapiro H."/>
            <person name="Lindquist E."/>
            <person name="Kapitonov V.V."/>
            <person name="Jurka J."/>
            <person name="Genikhovich G."/>
            <person name="Grigoriev I.V."/>
            <person name="Lucas S.M."/>
            <person name="Steele R.E."/>
            <person name="Finnerty J.R."/>
            <person name="Technau U."/>
            <person name="Martindale M.Q."/>
            <person name="Rokhsar D.S."/>
        </authorList>
    </citation>
    <scope>NUCLEOTIDE SEQUENCE [LARGE SCALE GENOMIC DNA]</scope>
    <source>
        <strain evidence="9">CH2 X CH6</strain>
    </source>
</reference>
<keyword evidence="9" id="KW-1185">Reference proteome</keyword>
<comment type="similarity">
    <text evidence="2">Belongs to the Bcl-2 family.</text>
</comment>
<dbReference type="CDD" id="cd06845">
    <property type="entry name" value="Bcl-2_like"/>
    <property type="match status" value="1"/>
</dbReference>
<dbReference type="GO" id="GO:0001836">
    <property type="term" value="P:release of cytochrome c from mitochondria"/>
    <property type="evidence" value="ECO:0000318"/>
    <property type="project" value="GO_Central"/>
</dbReference>
<dbReference type="InterPro" id="IPR026298">
    <property type="entry name" value="Bcl-2_fam"/>
</dbReference>
<dbReference type="PRINTS" id="PR01862">
    <property type="entry name" value="BCL2FAMILY"/>
</dbReference>
<dbReference type="GO" id="GO:0097192">
    <property type="term" value="P:extrinsic apoptotic signaling pathway in absence of ligand"/>
    <property type="evidence" value="ECO:0000318"/>
    <property type="project" value="GO_Central"/>
</dbReference>
<protein>
    <recommendedName>
        <fullName evidence="7">Bcl-2 Bcl-2 homology region 1-3 domain-containing protein</fullName>
    </recommendedName>
</protein>
<dbReference type="PANTHER" id="PTHR11256">
    <property type="entry name" value="BCL-2 RELATED"/>
    <property type="match status" value="1"/>
</dbReference>
<evidence type="ECO:0000313" key="9">
    <source>
        <dbReference type="Proteomes" id="UP000001593"/>
    </source>
</evidence>
<dbReference type="Pfam" id="PF00452">
    <property type="entry name" value="Bcl-2"/>
    <property type="match status" value="1"/>
</dbReference>
<dbReference type="HOGENOM" id="CLU_1284771_0_0_1"/>
<dbReference type="GO" id="GO:0043065">
    <property type="term" value="P:positive regulation of apoptotic process"/>
    <property type="evidence" value="ECO:0000318"/>
    <property type="project" value="GO_Central"/>
</dbReference>
<organism evidence="8 9">
    <name type="scientific">Nematostella vectensis</name>
    <name type="common">Starlet sea anemone</name>
    <dbReference type="NCBI Taxonomy" id="45351"/>
    <lineage>
        <taxon>Eukaryota</taxon>
        <taxon>Metazoa</taxon>
        <taxon>Cnidaria</taxon>
        <taxon>Anthozoa</taxon>
        <taxon>Hexacorallia</taxon>
        <taxon>Actiniaria</taxon>
        <taxon>Edwardsiidae</taxon>
        <taxon>Nematostella</taxon>
    </lineage>
</organism>
<dbReference type="Proteomes" id="UP000001593">
    <property type="component" value="Unassembled WGS sequence"/>
</dbReference>
<dbReference type="AlphaFoldDB" id="A7SPR2"/>
<dbReference type="OrthoDB" id="6021377at2759"/>
<dbReference type="InterPro" id="IPR046371">
    <property type="entry name" value="Bcl-2_BH1-3"/>
</dbReference>
<evidence type="ECO:0000256" key="5">
    <source>
        <dbReference type="ARBA" id="ARBA00022989"/>
    </source>
</evidence>
<dbReference type="GO" id="GO:0015267">
    <property type="term" value="F:channel activity"/>
    <property type="evidence" value="ECO:0000318"/>
    <property type="project" value="GO_Central"/>
</dbReference>
<dbReference type="PhylomeDB" id="A7SPR2"/>
<evidence type="ECO:0000259" key="7">
    <source>
        <dbReference type="SMART" id="SM00337"/>
    </source>
</evidence>
<dbReference type="PANTHER" id="PTHR11256:SF47">
    <property type="entry name" value="BCL-2-LIKE PROTEIN 10"/>
    <property type="match status" value="1"/>
</dbReference>
<dbReference type="InterPro" id="IPR036834">
    <property type="entry name" value="Bcl-2-like_sf"/>
</dbReference>
<evidence type="ECO:0000256" key="2">
    <source>
        <dbReference type="ARBA" id="ARBA00009458"/>
    </source>
</evidence>
<evidence type="ECO:0000256" key="6">
    <source>
        <dbReference type="ARBA" id="ARBA00023136"/>
    </source>
</evidence>
<comment type="subcellular location">
    <subcellularLocation>
        <location evidence="1">Endomembrane system</location>
    </subcellularLocation>
</comment>
<dbReference type="SMART" id="SM00337">
    <property type="entry name" value="BCL"/>
    <property type="match status" value="1"/>
</dbReference>
<evidence type="ECO:0000256" key="1">
    <source>
        <dbReference type="ARBA" id="ARBA00004308"/>
    </source>
</evidence>
<evidence type="ECO:0000313" key="8">
    <source>
        <dbReference type="EMBL" id="EDO34312.1"/>
    </source>
</evidence>
<evidence type="ECO:0000256" key="3">
    <source>
        <dbReference type="ARBA" id="ARBA00022692"/>
    </source>
</evidence>
<dbReference type="EMBL" id="DS469736">
    <property type="protein sequence ID" value="EDO34312.1"/>
    <property type="molecule type" value="Genomic_DNA"/>
</dbReference>
<keyword evidence="4" id="KW-0053">Apoptosis</keyword>
<dbReference type="Gene3D" id="1.10.437.10">
    <property type="entry name" value="Blc2-like"/>
    <property type="match status" value="1"/>
</dbReference>
<keyword evidence="6" id="KW-0472">Membrane</keyword>
<dbReference type="GO" id="GO:0008630">
    <property type="term" value="P:intrinsic apoptotic signaling pathway in response to DNA damage"/>
    <property type="evidence" value="ECO:0000318"/>
    <property type="project" value="GO_Central"/>
</dbReference>
<dbReference type="InParanoid" id="A7SPR2"/>
<dbReference type="GO" id="GO:0005741">
    <property type="term" value="C:mitochondrial outer membrane"/>
    <property type="evidence" value="ECO:0000318"/>
    <property type="project" value="GO_Central"/>
</dbReference>
<keyword evidence="5" id="KW-1133">Transmembrane helix</keyword>
<evidence type="ECO:0000256" key="4">
    <source>
        <dbReference type="ARBA" id="ARBA00022703"/>
    </source>
</evidence>
<dbReference type="eggNOG" id="KOG4728">
    <property type="taxonomic scope" value="Eukaryota"/>
</dbReference>
<gene>
    <name evidence="8" type="ORF">NEMVEDRAFT_v1g246637</name>
</gene>
<name>A7SPR2_NEMVE</name>
<proteinExistence type="inferred from homology"/>